<evidence type="ECO:0000313" key="2">
    <source>
        <dbReference type="EMBL" id="OHE96419.1"/>
    </source>
</evidence>
<name>A0A1G4B4R4_9PEZI</name>
<sequence length="28" mass="3149">MRQRPRSMAPGGQETLHCSSLNLLIPRV</sequence>
<evidence type="ECO:0000256" key="1">
    <source>
        <dbReference type="SAM" id="MobiDB-lite"/>
    </source>
</evidence>
<dbReference type="Proteomes" id="UP000176998">
    <property type="component" value="Unassembled WGS sequence"/>
</dbReference>
<evidence type="ECO:0000313" key="3">
    <source>
        <dbReference type="Proteomes" id="UP000176998"/>
    </source>
</evidence>
<keyword evidence="3" id="KW-1185">Reference proteome</keyword>
<dbReference type="EMBL" id="MJBS01000070">
    <property type="protein sequence ID" value="OHE96419.1"/>
    <property type="molecule type" value="Genomic_DNA"/>
</dbReference>
<gene>
    <name evidence="2" type="ORF">CORC01_08342</name>
</gene>
<organism evidence="2 3">
    <name type="scientific">Colletotrichum orchidophilum</name>
    <dbReference type="NCBI Taxonomy" id="1209926"/>
    <lineage>
        <taxon>Eukaryota</taxon>
        <taxon>Fungi</taxon>
        <taxon>Dikarya</taxon>
        <taxon>Ascomycota</taxon>
        <taxon>Pezizomycotina</taxon>
        <taxon>Sordariomycetes</taxon>
        <taxon>Hypocreomycetidae</taxon>
        <taxon>Glomerellales</taxon>
        <taxon>Glomerellaceae</taxon>
        <taxon>Colletotrichum</taxon>
    </lineage>
</organism>
<proteinExistence type="predicted"/>
<accession>A0A1G4B4R4</accession>
<reference evidence="2 3" key="1">
    <citation type="submission" date="2016-09" db="EMBL/GenBank/DDBJ databases">
        <authorList>
            <person name="Capua I."/>
            <person name="De Benedictis P."/>
            <person name="Joannis T."/>
            <person name="Lombin L.H."/>
            <person name="Cattoli G."/>
        </authorList>
    </citation>
    <scope>NUCLEOTIDE SEQUENCE [LARGE SCALE GENOMIC DNA]</scope>
    <source>
        <strain evidence="2 3">IMI 309357</strain>
    </source>
</reference>
<dbReference type="AlphaFoldDB" id="A0A1G4B4R4"/>
<comment type="caution">
    <text evidence="2">The sequence shown here is derived from an EMBL/GenBank/DDBJ whole genome shotgun (WGS) entry which is preliminary data.</text>
</comment>
<protein>
    <submittedName>
        <fullName evidence="2">Uncharacterized protein</fullName>
    </submittedName>
</protein>
<feature type="region of interest" description="Disordered" evidence="1">
    <location>
        <begin position="1"/>
        <end position="28"/>
    </location>
</feature>